<reference evidence="3" key="2">
    <citation type="submission" date="2009-11" db="EMBL/GenBank/DDBJ databases">
        <title>The Genome Sequence of Allomyces macrogynus strain ATCC 38327.</title>
        <authorList>
            <consortium name="The Broad Institute Genome Sequencing Platform"/>
            <person name="Russ C."/>
            <person name="Cuomo C."/>
            <person name="Shea T."/>
            <person name="Young S.K."/>
            <person name="Zeng Q."/>
            <person name="Koehrsen M."/>
            <person name="Haas B."/>
            <person name="Borodovsky M."/>
            <person name="Guigo R."/>
            <person name="Alvarado L."/>
            <person name="Berlin A."/>
            <person name="Borenstein D."/>
            <person name="Chen Z."/>
            <person name="Engels R."/>
            <person name="Freedman E."/>
            <person name="Gellesch M."/>
            <person name="Goldberg J."/>
            <person name="Griggs A."/>
            <person name="Gujja S."/>
            <person name="Heiman D."/>
            <person name="Hepburn T."/>
            <person name="Howarth C."/>
            <person name="Jen D."/>
            <person name="Larson L."/>
            <person name="Lewis B."/>
            <person name="Mehta T."/>
            <person name="Park D."/>
            <person name="Pearson M."/>
            <person name="Roberts A."/>
            <person name="Saif S."/>
            <person name="Shenoy N."/>
            <person name="Sisk P."/>
            <person name="Stolte C."/>
            <person name="Sykes S."/>
            <person name="Walk T."/>
            <person name="White J."/>
            <person name="Yandava C."/>
            <person name="Burger G."/>
            <person name="Gray M.W."/>
            <person name="Holland P.W.H."/>
            <person name="King N."/>
            <person name="Lang F.B.F."/>
            <person name="Roger A.J."/>
            <person name="Ruiz-Trillo I."/>
            <person name="Lander E."/>
            <person name="Nusbaum C."/>
        </authorList>
    </citation>
    <scope>NUCLEOTIDE SEQUENCE [LARGE SCALE GENOMIC DNA]</scope>
    <source>
        <strain evidence="3">ATCC 38327</strain>
    </source>
</reference>
<organism evidence="2 3">
    <name type="scientific">Allomyces macrogynus (strain ATCC 38327)</name>
    <name type="common">Allomyces javanicus var. macrogynus</name>
    <dbReference type="NCBI Taxonomy" id="578462"/>
    <lineage>
        <taxon>Eukaryota</taxon>
        <taxon>Fungi</taxon>
        <taxon>Fungi incertae sedis</taxon>
        <taxon>Blastocladiomycota</taxon>
        <taxon>Blastocladiomycetes</taxon>
        <taxon>Blastocladiales</taxon>
        <taxon>Blastocladiaceae</taxon>
        <taxon>Allomyces</taxon>
    </lineage>
</organism>
<dbReference type="VEuPathDB" id="FungiDB:AMAG_19133"/>
<evidence type="ECO:0000256" key="1">
    <source>
        <dbReference type="SAM" id="MobiDB-lite"/>
    </source>
</evidence>
<dbReference type="Gene3D" id="1.10.472.10">
    <property type="entry name" value="Cyclin-like"/>
    <property type="match status" value="1"/>
</dbReference>
<gene>
    <name evidence="2" type="ORF">AMAG_19133</name>
</gene>
<feature type="region of interest" description="Disordered" evidence="1">
    <location>
        <begin position="100"/>
        <end position="133"/>
    </location>
</feature>
<dbReference type="PANTHER" id="PTHR15615">
    <property type="match status" value="1"/>
</dbReference>
<evidence type="ECO:0000313" key="3">
    <source>
        <dbReference type="Proteomes" id="UP000054350"/>
    </source>
</evidence>
<dbReference type="OrthoDB" id="10250320at2759"/>
<dbReference type="Proteomes" id="UP000054350">
    <property type="component" value="Unassembled WGS sequence"/>
</dbReference>
<dbReference type="PANTHER" id="PTHR15615:SF27">
    <property type="entry name" value="PHO85 CYCLIN CLG1"/>
    <property type="match status" value="1"/>
</dbReference>
<protein>
    <recommendedName>
        <fullName evidence="4">Cyclin N-terminal domain-containing protein</fullName>
    </recommendedName>
</protein>
<dbReference type="GO" id="GO:0005634">
    <property type="term" value="C:nucleus"/>
    <property type="evidence" value="ECO:0007669"/>
    <property type="project" value="TreeGrafter"/>
</dbReference>
<feature type="compositionally biased region" description="Acidic residues" evidence="1">
    <location>
        <begin position="124"/>
        <end position="133"/>
    </location>
</feature>
<dbReference type="InterPro" id="IPR013922">
    <property type="entry name" value="Cyclin_PHO80-like"/>
</dbReference>
<dbReference type="GO" id="GO:0016538">
    <property type="term" value="F:cyclin-dependent protein serine/threonine kinase regulator activity"/>
    <property type="evidence" value="ECO:0007669"/>
    <property type="project" value="TreeGrafter"/>
</dbReference>
<reference evidence="2 3" key="1">
    <citation type="submission" date="2009-11" db="EMBL/GenBank/DDBJ databases">
        <title>Annotation of Allomyces macrogynus ATCC 38327.</title>
        <authorList>
            <consortium name="The Broad Institute Genome Sequencing Platform"/>
            <person name="Russ C."/>
            <person name="Cuomo C."/>
            <person name="Burger G."/>
            <person name="Gray M.W."/>
            <person name="Holland P.W.H."/>
            <person name="King N."/>
            <person name="Lang F.B.F."/>
            <person name="Roger A.J."/>
            <person name="Ruiz-Trillo I."/>
            <person name="Young S.K."/>
            <person name="Zeng Q."/>
            <person name="Gargeya S."/>
            <person name="Fitzgerald M."/>
            <person name="Haas B."/>
            <person name="Abouelleil A."/>
            <person name="Alvarado L."/>
            <person name="Arachchi H.M."/>
            <person name="Berlin A."/>
            <person name="Chapman S.B."/>
            <person name="Gearin G."/>
            <person name="Goldberg J."/>
            <person name="Griggs A."/>
            <person name="Gujja S."/>
            <person name="Hansen M."/>
            <person name="Heiman D."/>
            <person name="Howarth C."/>
            <person name="Larimer J."/>
            <person name="Lui A."/>
            <person name="MacDonald P.J.P."/>
            <person name="McCowen C."/>
            <person name="Montmayeur A."/>
            <person name="Murphy C."/>
            <person name="Neiman D."/>
            <person name="Pearson M."/>
            <person name="Priest M."/>
            <person name="Roberts A."/>
            <person name="Saif S."/>
            <person name="Shea T."/>
            <person name="Sisk P."/>
            <person name="Stolte C."/>
            <person name="Sykes S."/>
            <person name="Wortman J."/>
            <person name="Nusbaum C."/>
            <person name="Birren B."/>
        </authorList>
    </citation>
    <scope>NUCLEOTIDE SEQUENCE [LARGE SCALE GENOMIC DNA]</scope>
    <source>
        <strain evidence="2 3">ATCC 38327</strain>
    </source>
</reference>
<proteinExistence type="predicted"/>
<dbReference type="GO" id="GO:0000307">
    <property type="term" value="C:cyclin-dependent protein kinase holoenzyme complex"/>
    <property type="evidence" value="ECO:0007669"/>
    <property type="project" value="TreeGrafter"/>
</dbReference>
<evidence type="ECO:0000313" key="2">
    <source>
        <dbReference type="EMBL" id="KNE64230.1"/>
    </source>
</evidence>
<keyword evidence="3" id="KW-1185">Reference proteome</keyword>
<dbReference type="CDD" id="cd20557">
    <property type="entry name" value="CYCLIN_ScPCL1-like"/>
    <property type="match status" value="1"/>
</dbReference>
<dbReference type="Pfam" id="PF08613">
    <property type="entry name" value="Cyclin"/>
    <property type="match status" value="1"/>
</dbReference>
<evidence type="ECO:0008006" key="4">
    <source>
        <dbReference type="Google" id="ProtNLM"/>
    </source>
</evidence>
<accession>A0A0L0SPC7</accession>
<name>A0A0L0SPC7_ALLM3</name>
<sequence>MATTHHRLVVAAVVVARKVTHDTPWKNAAWSAVVGLPAREVNLMERQLLALLEFDVVVRREDVAREVAEVGVGMGVADEERRTAPRVPVLAMPGALVDSDVPLSPPASSPDVSPATVASTPPYSEEEGGSWME</sequence>
<dbReference type="EMBL" id="GG745344">
    <property type="protein sequence ID" value="KNE64230.1"/>
    <property type="molecule type" value="Genomic_DNA"/>
</dbReference>
<dbReference type="AlphaFoldDB" id="A0A0L0SPC7"/>
<feature type="compositionally biased region" description="Low complexity" evidence="1">
    <location>
        <begin position="109"/>
        <end position="119"/>
    </location>
</feature>
<dbReference type="GO" id="GO:0019901">
    <property type="term" value="F:protein kinase binding"/>
    <property type="evidence" value="ECO:0007669"/>
    <property type="project" value="InterPro"/>
</dbReference>